<dbReference type="AlphaFoldDB" id="W9GWY7"/>
<dbReference type="NCBIfam" id="NF037995">
    <property type="entry name" value="TRAP_S1"/>
    <property type="match status" value="1"/>
</dbReference>
<dbReference type="Proteomes" id="UP000019486">
    <property type="component" value="Unassembled WGS sequence"/>
</dbReference>
<protein>
    <submittedName>
        <fullName evidence="2">Uncharacterized protein</fullName>
    </submittedName>
</protein>
<accession>W9GWY7</accession>
<dbReference type="STRING" id="1385369.N825_22940"/>
<keyword evidence="1" id="KW-0732">Signal</keyword>
<evidence type="ECO:0000256" key="1">
    <source>
        <dbReference type="ARBA" id="ARBA00022729"/>
    </source>
</evidence>
<dbReference type="PANTHER" id="PTHR33376:SF3">
    <property type="entry name" value="C4-DICARBOXYLATE-BINDING PROTEIN"/>
    <property type="match status" value="1"/>
</dbReference>
<dbReference type="RefSeq" id="WP_051513528.1">
    <property type="nucleotide sequence ID" value="NZ_AVFL01000033.1"/>
</dbReference>
<dbReference type="EMBL" id="AVFL01000033">
    <property type="protein sequence ID" value="EWY36972.1"/>
    <property type="molecule type" value="Genomic_DNA"/>
</dbReference>
<dbReference type="Gene3D" id="3.40.190.170">
    <property type="entry name" value="Bacterial extracellular solute-binding protein, family 7"/>
    <property type="match status" value="1"/>
</dbReference>
<evidence type="ECO:0000313" key="3">
    <source>
        <dbReference type="Proteomes" id="UP000019486"/>
    </source>
</evidence>
<dbReference type="Pfam" id="PF03480">
    <property type="entry name" value="DctP"/>
    <property type="match status" value="1"/>
</dbReference>
<proteinExistence type="predicted"/>
<dbReference type="PATRIC" id="fig|1385369.3.peg.6065"/>
<dbReference type="PANTHER" id="PTHR33376">
    <property type="match status" value="1"/>
</dbReference>
<sequence length="149" mass="16619">MPNGPYFVETLKDAFALAELEGVKGWRWELAETHGLKVVRFDFVQGERHMFTNSDVRNPGDLSGLRIRTPPAPIWQESVRALGAAPTAMSFGDIYPGLQQRAIDGAEPTYANIRPSNLQETPTRVTEIGHILLILIRRLVLLVPNLIFG</sequence>
<gene>
    <name evidence="2" type="ORF">N825_22940</name>
</gene>
<reference evidence="2 3" key="1">
    <citation type="submission" date="2013-08" db="EMBL/GenBank/DDBJ databases">
        <title>The genome sequence of Skermanella stibiiresistens.</title>
        <authorList>
            <person name="Zhu W."/>
            <person name="Wang G."/>
        </authorList>
    </citation>
    <scope>NUCLEOTIDE SEQUENCE [LARGE SCALE GENOMIC DNA]</scope>
    <source>
        <strain evidence="2 3">SB22</strain>
    </source>
</reference>
<dbReference type="InterPro" id="IPR018389">
    <property type="entry name" value="DctP_fam"/>
</dbReference>
<comment type="caution">
    <text evidence="2">The sequence shown here is derived from an EMBL/GenBank/DDBJ whole genome shotgun (WGS) entry which is preliminary data.</text>
</comment>
<dbReference type="InterPro" id="IPR038404">
    <property type="entry name" value="TRAP_DctP_sf"/>
</dbReference>
<name>W9GWY7_9PROT</name>
<keyword evidence="3" id="KW-1185">Reference proteome</keyword>
<organism evidence="2 3">
    <name type="scientific">Skermanella stibiiresistens SB22</name>
    <dbReference type="NCBI Taxonomy" id="1385369"/>
    <lineage>
        <taxon>Bacteria</taxon>
        <taxon>Pseudomonadati</taxon>
        <taxon>Pseudomonadota</taxon>
        <taxon>Alphaproteobacteria</taxon>
        <taxon>Rhodospirillales</taxon>
        <taxon>Azospirillaceae</taxon>
        <taxon>Skermanella</taxon>
    </lineage>
</organism>
<evidence type="ECO:0000313" key="2">
    <source>
        <dbReference type="EMBL" id="EWY36972.1"/>
    </source>
</evidence>
<dbReference type="GO" id="GO:0055085">
    <property type="term" value="P:transmembrane transport"/>
    <property type="evidence" value="ECO:0007669"/>
    <property type="project" value="InterPro"/>
</dbReference>